<reference evidence="1 2" key="1">
    <citation type="journal article" date="2016" name="Nat. Commun.">
        <title>Thousands of microbial genomes shed light on interconnected biogeochemical processes in an aquifer system.</title>
        <authorList>
            <person name="Anantharaman K."/>
            <person name="Brown C.T."/>
            <person name="Hug L.A."/>
            <person name="Sharon I."/>
            <person name="Castelle C.J."/>
            <person name="Probst A.J."/>
            <person name="Thomas B.C."/>
            <person name="Singh A."/>
            <person name="Wilkins M.J."/>
            <person name="Karaoz U."/>
            <person name="Brodie E.L."/>
            <person name="Williams K.H."/>
            <person name="Hubbard S.S."/>
            <person name="Banfield J.F."/>
        </authorList>
    </citation>
    <scope>NUCLEOTIDE SEQUENCE [LARGE SCALE GENOMIC DNA]</scope>
</reference>
<dbReference type="AlphaFoldDB" id="A0A1F5YGX4"/>
<gene>
    <name evidence="1" type="ORF">A2Y99_04580</name>
</gene>
<dbReference type="PANTHER" id="PTHR28055:SF1">
    <property type="entry name" value="ALTERED INHERITANCE OF MITOCHONDRIA PROTEIN 41, MITOCHONDRIAL"/>
    <property type="match status" value="1"/>
</dbReference>
<dbReference type="EMBL" id="MFIY01000065">
    <property type="protein sequence ID" value="OGF99226.1"/>
    <property type="molecule type" value="Genomic_DNA"/>
</dbReference>
<evidence type="ECO:0000313" key="2">
    <source>
        <dbReference type="Proteomes" id="UP000178230"/>
    </source>
</evidence>
<dbReference type="SUPFAM" id="SSF89095">
    <property type="entry name" value="GatB/YqeY motif"/>
    <property type="match status" value="1"/>
</dbReference>
<dbReference type="InterPro" id="IPR003789">
    <property type="entry name" value="Asn/Gln_tRNA_amidoTrase-B-like"/>
</dbReference>
<dbReference type="InterPro" id="IPR019004">
    <property type="entry name" value="YqeY/Aim41"/>
</dbReference>
<dbReference type="Gene3D" id="1.10.1510.10">
    <property type="entry name" value="Uncharacterised protein YqeY/AIM41 PF09424, N-terminal domain"/>
    <property type="match status" value="1"/>
</dbReference>
<organism evidence="1 2">
    <name type="scientific">Candidatus Gottesmanbacteria bacterium RBG_13_37_7</name>
    <dbReference type="NCBI Taxonomy" id="1798369"/>
    <lineage>
        <taxon>Bacteria</taxon>
        <taxon>Candidatus Gottesmaniibacteriota</taxon>
    </lineage>
</organism>
<dbReference type="InterPro" id="IPR023168">
    <property type="entry name" value="GatB_Yqey_C_2"/>
</dbReference>
<dbReference type="Pfam" id="PF09424">
    <property type="entry name" value="YqeY"/>
    <property type="match status" value="1"/>
</dbReference>
<dbReference type="PANTHER" id="PTHR28055">
    <property type="entry name" value="ALTERED INHERITANCE OF MITOCHONDRIA PROTEIN 41, MITOCHONDRIAL"/>
    <property type="match status" value="1"/>
</dbReference>
<name>A0A1F5YGX4_9BACT</name>
<dbReference type="InterPro" id="IPR042184">
    <property type="entry name" value="YqeY/Aim41_N"/>
</dbReference>
<accession>A0A1F5YGX4</accession>
<dbReference type="Gene3D" id="1.10.10.410">
    <property type="match status" value="1"/>
</dbReference>
<sequence length="145" mass="16904">MIKDDIQKAIFQALKEKKETDLKALRFILSEIKYAEIDTRKELTDDEVVLLLHKEINKRKEAVTYFIKGKRNDLVEEEEKQIEVIKKYMPQELTNRELEKIIDKILSSTAEKNFGRIIGLVMAKVKGRTDGRTVSDIVQKKISPK</sequence>
<proteinExistence type="predicted"/>
<comment type="caution">
    <text evidence="1">The sequence shown here is derived from an EMBL/GenBank/DDBJ whole genome shotgun (WGS) entry which is preliminary data.</text>
</comment>
<dbReference type="Proteomes" id="UP000178230">
    <property type="component" value="Unassembled WGS sequence"/>
</dbReference>
<evidence type="ECO:0008006" key="3">
    <source>
        <dbReference type="Google" id="ProtNLM"/>
    </source>
</evidence>
<evidence type="ECO:0000313" key="1">
    <source>
        <dbReference type="EMBL" id="OGF99226.1"/>
    </source>
</evidence>
<protein>
    <recommendedName>
        <fullName evidence="3">Glutamyl-tRNA amidotransferase</fullName>
    </recommendedName>
</protein>
<dbReference type="GO" id="GO:0016884">
    <property type="term" value="F:carbon-nitrogen ligase activity, with glutamine as amido-N-donor"/>
    <property type="evidence" value="ECO:0007669"/>
    <property type="project" value="InterPro"/>
</dbReference>